<dbReference type="AlphaFoldDB" id="A0A7D7LDC4"/>
<name>A0A7D7LDC4_9NOSO</name>
<accession>A0A7D7LDC4</accession>
<protein>
    <submittedName>
        <fullName evidence="1">Uncharacterized protein</fullName>
    </submittedName>
</protein>
<proteinExistence type="predicted"/>
<dbReference type="EMBL" id="CP054698">
    <property type="protein sequence ID" value="QMS88031.1"/>
    <property type="molecule type" value="Genomic_DNA"/>
</dbReference>
<dbReference type="Proteomes" id="UP000514713">
    <property type="component" value="Chromosome"/>
</dbReference>
<gene>
    <name evidence="1" type="ORF">HUN01_10680</name>
</gene>
<dbReference type="KEGG" id="ned:HUN01_10680"/>
<evidence type="ECO:0000313" key="2">
    <source>
        <dbReference type="Proteomes" id="UP000514713"/>
    </source>
</evidence>
<organism evidence="1 2">
    <name type="scientific">Nostoc edaphicum CCNP1411</name>
    <dbReference type="NCBI Taxonomy" id="1472755"/>
    <lineage>
        <taxon>Bacteria</taxon>
        <taxon>Bacillati</taxon>
        <taxon>Cyanobacteriota</taxon>
        <taxon>Cyanophyceae</taxon>
        <taxon>Nostocales</taxon>
        <taxon>Nostocaceae</taxon>
        <taxon>Nostoc</taxon>
    </lineage>
</organism>
<evidence type="ECO:0000313" key="1">
    <source>
        <dbReference type="EMBL" id="QMS88031.1"/>
    </source>
</evidence>
<sequence length="45" mass="5380">MFDYSSYREIERENEGCGTCDRFSELHLRLKLTLFKQPLRVGLLD</sequence>
<reference evidence="2" key="1">
    <citation type="submission" date="2020-06" db="EMBL/GenBank/DDBJ databases">
        <title>Nostoc edaphicum CCNP1411 genome.</title>
        <authorList>
            <person name="Fidor A."/>
            <person name="Grabski M."/>
            <person name="Gawor J."/>
            <person name="Gromadka R."/>
            <person name="Wegrzyn G."/>
            <person name="Mazur-Marzec H."/>
        </authorList>
    </citation>
    <scope>NUCLEOTIDE SEQUENCE [LARGE SCALE GENOMIC DNA]</scope>
    <source>
        <strain evidence="2">CCNP1411</strain>
    </source>
</reference>
<dbReference type="RefSeq" id="WP_181931242.1">
    <property type="nucleotide sequence ID" value="NZ_CP054698.1"/>
</dbReference>
<keyword evidence="2" id="KW-1185">Reference proteome</keyword>